<dbReference type="AlphaFoldDB" id="A0A1Y1WZ09"/>
<keyword evidence="2" id="KW-1185">Reference proteome</keyword>
<organism evidence="1 2">
    <name type="scientific">Anaeromyces robustus</name>
    <dbReference type="NCBI Taxonomy" id="1754192"/>
    <lineage>
        <taxon>Eukaryota</taxon>
        <taxon>Fungi</taxon>
        <taxon>Fungi incertae sedis</taxon>
        <taxon>Chytridiomycota</taxon>
        <taxon>Chytridiomycota incertae sedis</taxon>
        <taxon>Neocallimastigomycetes</taxon>
        <taxon>Neocallimastigales</taxon>
        <taxon>Neocallimastigaceae</taxon>
        <taxon>Anaeromyces</taxon>
    </lineage>
</organism>
<comment type="caution">
    <text evidence="1">The sequence shown here is derived from an EMBL/GenBank/DDBJ whole genome shotgun (WGS) entry which is preliminary data.</text>
</comment>
<dbReference type="EMBL" id="MCFG01000197">
    <property type="protein sequence ID" value="ORX78817.1"/>
    <property type="molecule type" value="Genomic_DNA"/>
</dbReference>
<dbReference type="Proteomes" id="UP000193944">
    <property type="component" value="Unassembled WGS sequence"/>
</dbReference>
<protein>
    <submittedName>
        <fullName evidence="1">Uncharacterized protein</fullName>
    </submittedName>
</protein>
<reference evidence="1 2" key="1">
    <citation type="submission" date="2016-08" db="EMBL/GenBank/DDBJ databases">
        <title>A Parts List for Fungal Cellulosomes Revealed by Comparative Genomics.</title>
        <authorList>
            <consortium name="DOE Joint Genome Institute"/>
            <person name="Haitjema C.H."/>
            <person name="Gilmore S.P."/>
            <person name="Henske J.K."/>
            <person name="Solomon K.V."/>
            <person name="De Groot R."/>
            <person name="Kuo A."/>
            <person name="Mondo S.J."/>
            <person name="Salamov A.A."/>
            <person name="Labutti K."/>
            <person name="Zhao Z."/>
            <person name="Chiniquy J."/>
            <person name="Barry K."/>
            <person name="Brewer H.M."/>
            <person name="Purvine S.O."/>
            <person name="Wright A.T."/>
            <person name="Boxma B."/>
            <person name="Van Alen T."/>
            <person name="Hackstein J.H."/>
            <person name="Baker S.E."/>
            <person name="Grigoriev I.V."/>
            <person name="O'Malley M.A."/>
        </authorList>
    </citation>
    <scope>NUCLEOTIDE SEQUENCE [LARGE SCALE GENOMIC DNA]</scope>
    <source>
        <strain evidence="1 2">S4</strain>
    </source>
</reference>
<accession>A0A1Y1WZ09</accession>
<evidence type="ECO:0000313" key="2">
    <source>
        <dbReference type="Proteomes" id="UP000193944"/>
    </source>
</evidence>
<gene>
    <name evidence="1" type="ORF">BCR32DRAFT_42456</name>
</gene>
<reference evidence="1 2" key="2">
    <citation type="submission" date="2016-08" db="EMBL/GenBank/DDBJ databases">
        <title>Pervasive Adenine N6-methylation of Active Genes in Fungi.</title>
        <authorList>
            <consortium name="DOE Joint Genome Institute"/>
            <person name="Mondo S.J."/>
            <person name="Dannebaum R.O."/>
            <person name="Kuo R.C."/>
            <person name="Labutti K."/>
            <person name="Haridas S."/>
            <person name="Kuo A."/>
            <person name="Salamov A."/>
            <person name="Ahrendt S.R."/>
            <person name="Lipzen A."/>
            <person name="Sullivan W."/>
            <person name="Andreopoulos W.B."/>
            <person name="Clum A."/>
            <person name="Lindquist E."/>
            <person name="Daum C."/>
            <person name="Ramamoorthy G.K."/>
            <person name="Gryganskyi A."/>
            <person name="Culley D."/>
            <person name="Magnuson J.K."/>
            <person name="James T.Y."/>
            <person name="O'Malley M.A."/>
            <person name="Stajich J.E."/>
            <person name="Spatafora J.W."/>
            <person name="Visel A."/>
            <person name="Grigoriev I.V."/>
        </authorList>
    </citation>
    <scope>NUCLEOTIDE SEQUENCE [LARGE SCALE GENOMIC DNA]</scope>
    <source>
        <strain evidence="1 2">S4</strain>
    </source>
</reference>
<name>A0A1Y1WZ09_9FUNG</name>
<sequence length="114" mass="13598">MDTFNTSAIGNFIQQNEKNINNLYERAVENAFNSKKQEIMFGHTKMKNSQMKNQINYKIENNKFQFSQELDEKTKEFINEDKKQLKLLSEIQSQMQTLQTEFINEQHSNIQEQV</sequence>
<proteinExistence type="predicted"/>
<evidence type="ECO:0000313" key="1">
    <source>
        <dbReference type="EMBL" id="ORX78817.1"/>
    </source>
</evidence>